<dbReference type="EMBL" id="JABMIG020000076">
    <property type="protein sequence ID" value="KAL3794955.1"/>
    <property type="molecule type" value="Genomic_DNA"/>
</dbReference>
<comment type="caution">
    <text evidence="2">The sequence shown here is derived from an EMBL/GenBank/DDBJ whole genome shotgun (WGS) entry which is preliminary data.</text>
</comment>
<protein>
    <submittedName>
        <fullName evidence="2">Uncharacterized protein</fullName>
    </submittedName>
</protein>
<dbReference type="AlphaFoldDB" id="A0ABD3Q9W7"/>
<sequence length="315" mass="36475">MPKVKPSRATAKSQGDSRTKAHKRQAAAPFLEPSPVHHRTKLALASAVTPSPKPKRVYKKQGGATELSSGWLVHDKLLHGASGNDPFVVKPNFDSNWRNYLLNNWQQCCELEVLLKDPMFQYPHLVEMPEGENNEWRQYVMDLSFYPTERIQAVLDEYKKDMTLHDELLKSMRDEINERRHGGRRFYLRALNCILFDTFTRCHVPLPPLPTWKLEVEDDITRKALYKKQLSAWLAYKTRVFEVLGVIIKYPALMERAANMFDITPLEHRGQMVHMKELCKNEEKCIPFTYIPSTRDEGVEEPVEEDGDLIDKPGV</sequence>
<gene>
    <name evidence="2" type="ORF">HJC23_004332</name>
</gene>
<dbReference type="Proteomes" id="UP001516023">
    <property type="component" value="Unassembled WGS sequence"/>
</dbReference>
<evidence type="ECO:0000313" key="3">
    <source>
        <dbReference type="Proteomes" id="UP001516023"/>
    </source>
</evidence>
<name>A0ABD3Q9W7_9STRA</name>
<accession>A0ABD3Q9W7</accession>
<evidence type="ECO:0000313" key="2">
    <source>
        <dbReference type="EMBL" id="KAL3794955.1"/>
    </source>
</evidence>
<keyword evidence="3" id="KW-1185">Reference proteome</keyword>
<feature type="region of interest" description="Disordered" evidence="1">
    <location>
        <begin position="1"/>
        <end position="35"/>
    </location>
</feature>
<proteinExistence type="predicted"/>
<reference evidence="2 3" key="1">
    <citation type="journal article" date="2020" name="G3 (Bethesda)">
        <title>Improved Reference Genome for Cyclotella cryptica CCMP332, a Model for Cell Wall Morphogenesis, Salinity Adaptation, and Lipid Production in Diatoms (Bacillariophyta).</title>
        <authorList>
            <person name="Roberts W.R."/>
            <person name="Downey K.M."/>
            <person name="Ruck E.C."/>
            <person name="Traller J.C."/>
            <person name="Alverson A.J."/>
        </authorList>
    </citation>
    <scope>NUCLEOTIDE SEQUENCE [LARGE SCALE GENOMIC DNA]</scope>
    <source>
        <strain evidence="2 3">CCMP332</strain>
    </source>
</reference>
<evidence type="ECO:0000256" key="1">
    <source>
        <dbReference type="SAM" id="MobiDB-lite"/>
    </source>
</evidence>
<organism evidence="2 3">
    <name type="scientific">Cyclotella cryptica</name>
    <dbReference type="NCBI Taxonomy" id="29204"/>
    <lineage>
        <taxon>Eukaryota</taxon>
        <taxon>Sar</taxon>
        <taxon>Stramenopiles</taxon>
        <taxon>Ochrophyta</taxon>
        <taxon>Bacillariophyta</taxon>
        <taxon>Coscinodiscophyceae</taxon>
        <taxon>Thalassiosirophycidae</taxon>
        <taxon>Stephanodiscales</taxon>
        <taxon>Stephanodiscaceae</taxon>
        <taxon>Cyclotella</taxon>
    </lineage>
</organism>